<dbReference type="GeneID" id="6078817"/>
<dbReference type="AlphaFoldDB" id="B0DGV7"/>
<dbReference type="Pfam" id="PF15902">
    <property type="entry name" value="Sortilin-Vps10"/>
    <property type="match status" value="1"/>
</dbReference>
<dbReference type="InParanoid" id="B0DGV7"/>
<evidence type="ECO:0000313" key="3">
    <source>
        <dbReference type="EMBL" id="EDR06341.1"/>
    </source>
</evidence>
<name>B0DGV7_LACBS</name>
<dbReference type="GO" id="GO:0016020">
    <property type="term" value="C:membrane"/>
    <property type="evidence" value="ECO:0007669"/>
    <property type="project" value="TreeGrafter"/>
</dbReference>
<reference evidence="3 4" key="1">
    <citation type="journal article" date="2008" name="Nature">
        <title>The genome of Laccaria bicolor provides insights into mycorrhizal symbiosis.</title>
        <authorList>
            <person name="Martin F."/>
            <person name="Aerts A."/>
            <person name="Ahren D."/>
            <person name="Brun A."/>
            <person name="Danchin E.G.J."/>
            <person name="Duchaussoy F."/>
            <person name="Gibon J."/>
            <person name="Kohler A."/>
            <person name="Lindquist E."/>
            <person name="Pereda V."/>
            <person name="Salamov A."/>
            <person name="Shapiro H.J."/>
            <person name="Wuyts J."/>
            <person name="Blaudez D."/>
            <person name="Buee M."/>
            <person name="Brokstein P."/>
            <person name="Canbaeck B."/>
            <person name="Cohen D."/>
            <person name="Courty P.E."/>
            <person name="Coutinho P.M."/>
            <person name="Delaruelle C."/>
            <person name="Detter J.C."/>
            <person name="Deveau A."/>
            <person name="DiFazio S."/>
            <person name="Duplessis S."/>
            <person name="Fraissinet-Tachet L."/>
            <person name="Lucic E."/>
            <person name="Frey-Klett P."/>
            <person name="Fourrey C."/>
            <person name="Feussner I."/>
            <person name="Gay G."/>
            <person name="Grimwood J."/>
            <person name="Hoegger P.J."/>
            <person name="Jain P."/>
            <person name="Kilaru S."/>
            <person name="Labbe J."/>
            <person name="Lin Y.C."/>
            <person name="Legue V."/>
            <person name="Le Tacon F."/>
            <person name="Marmeisse R."/>
            <person name="Melayah D."/>
            <person name="Montanini B."/>
            <person name="Muratet M."/>
            <person name="Nehls U."/>
            <person name="Niculita-Hirzel H."/>
            <person name="Oudot-Le Secq M.P."/>
            <person name="Peter M."/>
            <person name="Quesneville H."/>
            <person name="Rajashekar B."/>
            <person name="Reich M."/>
            <person name="Rouhier N."/>
            <person name="Schmutz J."/>
            <person name="Yin T."/>
            <person name="Chalot M."/>
            <person name="Henrissat B."/>
            <person name="Kuees U."/>
            <person name="Lucas S."/>
            <person name="Van de Peer Y."/>
            <person name="Podila G.K."/>
            <person name="Polle A."/>
            <person name="Pukkila P.J."/>
            <person name="Richardson P.M."/>
            <person name="Rouze P."/>
            <person name="Sanders I.R."/>
            <person name="Stajich J.E."/>
            <person name="Tunlid A."/>
            <person name="Tuskan G."/>
            <person name="Grigoriev I.V."/>
        </authorList>
    </citation>
    <scope>NUCLEOTIDE SEQUENCE [LARGE SCALE GENOMIC DNA]</scope>
    <source>
        <strain evidence="4">S238N-H82 / ATCC MYA-4686</strain>
    </source>
</reference>
<sequence>MLFQDMSLEQVGVIVRSSPPDTDLCTLYLNSVTTPHNYGRISSSPTPGFAVGVGSIGENLLPYEEWDKFTSTDASVMWKMAQRDAHKYGFGDKGSIPAVVNDKDGTDNVRHSLDLGESWFLLQGQVARKDQTKNIGRVVIIQVDFSEETQVWGGSYARSSKAESHGSFLVPCVVLAKYSRSNGMNPENRTRIAMLTTRIIISVRGRITSVITLFKTKLRSVRPESIPADIYTGQPDQTYKGSFG</sequence>
<proteinExistence type="predicted"/>
<keyword evidence="1" id="KW-0677">Repeat</keyword>
<evidence type="ECO:0000259" key="2">
    <source>
        <dbReference type="Pfam" id="PF15902"/>
    </source>
</evidence>
<evidence type="ECO:0000256" key="1">
    <source>
        <dbReference type="ARBA" id="ARBA00022737"/>
    </source>
</evidence>
<evidence type="ECO:0000313" key="4">
    <source>
        <dbReference type="Proteomes" id="UP000001194"/>
    </source>
</evidence>
<dbReference type="EMBL" id="DS547109">
    <property type="protein sequence ID" value="EDR06341.1"/>
    <property type="molecule type" value="Genomic_DNA"/>
</dbReference>
<dbReference type="PANTHER" id="PTHR12106">
    <property type="entry name" value="SORTILIN RELATED"/>
    <property type="match status" value="1"/>
</dbReference>
<protein>
    <submittedName>
        <fullName evidence="3">Predicted protein</fullName>
    </submittedName>
</protein>
<dbReference type="GO" id="GO:0006896">
    <property type="term" value="P:Golgi to vacuole transport"/>
    <property type="evidence" value="ECO:0007669"/>
    <property type="project" value="TreeGrafter"/>
</dbReference>
<dbReference type="Proteomes" id="UP000001194">
    <property type="component" value="Unassembled WGS sequence"/>
</dbReference>
<dbReference type="InterPro" id="IPR050310">
    <property type="entry name" value="VPS10-sortilin"/>
</dbReference>
<accession>B0DGV7</accession>
<dbReference type="RefSeq" id="XP_001883202.1">
    <property type="nucleotide sequence ID" value="XM_001883167.1"/>
</dbReference>
<dbReference type="GO" id="GO:0006895">
    <property type="term" value="P:Golgi to endosome transport"/>
    <property type="evidence" value="ECO:0007669"/>
    <property type="project" value="TreeGrafter"/>
</dbReference>
<dbReference type="GO" id="GO:0005794">
    <property type="term" value="C:Golgi apparatus"/>
    <property type="evidence" value="ECO:0007669"/>
    <property type="project" value="TreeGrafter"/>
</dbReference>
<dbReference type="OrthoDB" id="3048515at2759"/>
<dbReference type="PANTHER" id="PTHR12106:SF27">
    <property type="entry name" value="SORTILIN-RELATED RECEPTOR"/>
    <property type="match status" value="1"/>
</dbReference>
<dbReference type="STRING" id="486041.B0DGV7"/>
<feature type="domain" description="Sortilin N-terminal" evidence="2">
    <location>
        <begin position="21"/>
        <end position="120"/>
    </location>
</feature>
<dbReference type="GO" id="GO:0006623">
    <property type="term" value="P:protein targeting to vacuole"/>
    <property type="evidence" value="ECO:0007669"/>
    <property type="project" value="TreeGrafter"/>
</dbReference>
<dbReference type="GO" id="GO:0005829">
    <property type="term" value="C:cytosol"/>
    <property type="evidence" value="ECO:0007669"/>
    <property type="project" value="GOC"/>
</dbReference>
<keyword evidence="4" id="KW-1185">Reference proteome</keyword>
<dbReference type="KEGG" id="lbc:LACBIDRAFT_300479"/>
<gene>
    <name evidence="3" type="ORF">LACBIDRAFT_300479</name>
</gene>
<organism evidence="4">
    <name type="scientific">Laccaria bicolor (strain S238N-H82 / ATCC MYA-4686)</name>
    <name type="common">Bicoloured deceiver</name>
    <name type="synonym">Laccaria laccata var. bicolor</name>
    <dbReference type="NCBI Taxonomy" id="486041"/>
    <lineage>
        <taxon>Eukaryota</taxon>
        <taxon>Fungi</taxon>
        <taxon>Dikarya</taxon>
        <taxon>Basidiomycota</taxon>
        <taxon>Agaricomycotina</taxon>
        <taxon>Agaricomycetes</taxon>
        <taxon>Agaricomycetidae</taxon>
        <taxon>Agaricales</taxon>
        <taxon>Agaricineae</taxon>
        <taxon>Hydnangiaceae</taxon>
        <taxon>Laccaria</taxon>
    </lineage>
</organism>
<dbReference type="HOGENOM" id="CLU_1138161_0_0_1"/>
<dbReference type="InterPro" id="IPR031778">
    <property type="entry name" value="Sortilin_N"/>
</dbReference>